<dbReference type="SUPFAM" id="SSF55729">
    <property type="entry name" value="Acyl-CoA N-acyltransferases (Nat)"/>
    <property type="match status" value="1"/>
</dbReference>
<accession>A0A160TEE1</accession>
<dbReference type="AlphaFoldDB" id="A0A160TEE1"/>
<protein>
    <recommendedName>
        <fullName evidence="2">N-acetyltransferase domain-containing protein</fullName>
    </recommendedName>
</protein>
<gene>
    <name evidence="1" type="ORF">MGWOODY_Tha375</name>
</gene>
<dbReference type="EMBL" id="CZQC01000073">
    <property type="protein sequence ID" value="CUS43025.1"/>
    <property type="molecule type" value="Genomic_DNA"/>
</dbReference>
<proteinExistence type="predicted"/>
<evidence type="ECO:0000313" key="1">
    <source>
        <dbReference type="EMBL" id="CUS43025.1"/>
    </source>
</evidence>
<dbReference type="InterPro" id="IPR016181">
    <property type="entry name" value="Acyl_CoA_acyltransferase"/>
</dbReference>
<evidence type="ECO:0008006" key="2">
    <source>
        <dbReference type="Google" id="ProtNLM"/>
    </source>
</evidence>
<sequence length="207" mass="23099">MKFTPELTFDGGLVRPLTADDVDNLFEIYQHPEIPGQRVIENREHLQRMIDLSVQMAATQRGMMWLLEVNGESQGLVSIYDWQPSLLRATLRVDGLPTLKDAYRAAAMNACMKFMADKYHLRNFAYQWVDGQQDSLKAVIESVGFKPAAVLRDAWRTGDTSFANVVQYHCVLDRAKPVPRKLGDDDELGQNISANGVTGRGAIGGDA</sequence>
<reference evidence="1" key="1">
    <citation type="submission" date="2015-10" db="EMBL/GenBank/DDBJ databases">
        <authorList>
            <person name="Gilbert D.G."/>
        </authorList>
    </citation>
    <scope>NUCLEOTIDE SEQUENCE</scope>
</reference>
<dbReference type="Gene3D" id="3.40.630.30">
    <property type="match status" value="1"/>
</dbReference>
<name>A0A160TEE1_9ZZZZ</name>
<organism evidence="1">
    <name type="scientific">hydrothermal vent metagenome</name>
    <dbReference type="NCBI Taxonomy" id="652676"/>
    <lineage>
        <taxon>unclassified sequences</taxon>
        <taxon>metagenomes</taxon>
        <taxon>ecological metagenomes</taxon>
    </lineage>
</organism>